<evidence type="ECO:0000256" key="1">
    <source>
        <dbReference type="SAM" id="Phobius"/>
    </source>
</evidence>
<gene>
    <name evidence="2" type="ORF">PV09_00105</name>
</gene>
<organism evidence="2 3">
    <name type="scientific">Verruconis gallopava</name>
    <dbReference type="NCBI Taxonomy" id="253628"/>
    <lineage>
        <taxon>Eukaryota</taxon>
        <taxon>Fungi</taxon>
        <taxon>Dikarya</taxon>
        <taxon>Ascomycota</taxon>
        <taxon>Pezizomycotina</taxon>
        <taxon>Dothideomycetes</taxon>
        <taxon>Pleosporomycetidae</taxon>
        <taxon>Venturiales</taxon>
        <taxon>Sympoventuriaceae</taxon>
        <taxon>Verruconis</taxon>
    </lineage>
</organism>
<name>A0A0D2BCQ2_9PEZI</name>
<dbReference type="OrthoDB" id="5428081at2759"/>
<sequence>MSGNRQRSLIYAIGAAAVVMVGAYSGANLKTDSEKKQLRQEFLAETNEQKIARLEAQKAVWMRHRDELIKKIEQIDAGATNTTGERTKGP</sequence>
<dbReference type="GeneID" id="27308078"/>
<accession>A0A0D2BCQ2</accession>
<keyword evidence="1" id="KW-0812">Transmembrane</keyword>
<feature type="transmembrane region" description="Helical" evidence="1">
    <location>
        <begin position="9"/>
        <end position="27"/>
    </location>
</feature>
<keyword evidence="1" id="KW-1133">Transmembrane helix</keyword>
<proteinExistence type="predicted"/>
<evidence type="ECO:0000313" key="2">
    <source>
        <dbReference type="EMBL" id="KIW09174.1"/>
    </source>
</evidence>
<dbReference type="AlphaFoldDB" id="A0A0D2BCQ2"/>
<protein>
    <submittedName>
        <fullName evidence="2">Uncharacterized protein</fullName>
    </submittedName>
</protein>
<evidence type="ECO:0000313" key="3">
    <source>
        <dbReference type="Proteomes" id="UP000053259"/>
    </source>
</evidence>
<dbReference type="InParanoid" id="A0A0D2BCQ2"/>
<dbReference type="VEuPathDB" id="FungiDB:PV09_00105"/>
<dbReference type="EMBL" id="KN847529">
    <property type="protein sequence ID" value="KIW09174.1"/>
    <property type="molecule type" value="Genomic_DNA"/>
</dbReference>
<reference evidence="2 3" key="1">
    <citation type="submission" date="2015-01" db="EMBL/GenBank/DDBJ databases">
        <title>The Genome Sequence of Ochroconis gallopava CBS43764.</title>
        <authorList>
            <consortium name="The Broad Institute Genomics Platform"/>
            <person name="Cuomo C."/>
            <person name="de Hoog S."/>
            <person name="Gorbushina A."/>
            <person name="Stielow B."/>
            <person name="Teixiera M."/>
            <person name="Abouelleil A."/>
            <person name="Chapman S.B."/>
            <person name="Priest M."/>
            <person name="Young S.K."/>
            <person name="Wortman J."/>
            <person name="Nusbaum C."/>
            <person name="Birren B."/>
        </authorList>
    </citation>
    <scope>NUCLEOTIDE SEQUENCE [LARGE SCALE GENOMIC DNA]</scope>
    <source>
        <strain evidence="2 3">CBS 43764</strain>
    </source>
</reference>
<dbReference type="Proteomes" id="UP000053259">
    <property type="component" value="Unassembled WGS sequence"/>
</dbReference>
<keyword evidence="3" id="KW-1185">Reference proteome</keyword>
<dbReference type="RefSeq" id="XP_016219043.1">
    <property type="nucleotide sequence ID" value="XM_016352786.1"/>
</dbReference>
<dbReference type="HOGENOM" id="CLU_2442543_0_0_1"/>
<keyword evidence="1" id="KW-0472">Membrane</keyword>